<evidence type="ECO:0000259" key="1">
    <source>
        <dbReference type="Pfam" id="PF19050"/>
    </source>
</evidence>
<organism evidence="2 3">
    <name type="scientific">Lunasporangiospora selenospora</name>
    <dbReference type="NCBI Taxonomy" id="979761"/>
    <lineage>
        <taxon>Eukaryota</taxon>
        <taxon>Fungi</taxon>
        <taxon>Fungi incertae sedis</taxon>
        <taxon>Mucoromycota</taxon>
        <taxon>Mortierellomycotina</taxon>
        <taxon>Mortierellomycetes</taxon>
        <taxon>Mortierellales</taxon>
        <taxon>Mortierellaceae</taxon>
        <taxon>Lunasporangiospora</taxon>
    </lineage>
</organism>
<keyword evidence="3" id="KW-1185">Reference proteome</keyword>
<protein>
    <recommendedName>
        <fullName evidence="1">PhoD-like phosphatase domain-containing protein</fullName>
    </recommendedName>
</protein>
<gene>
    <name evidence="2" type="ORF">BGW38_001460</name>
</gene>
<dbReference type="EMBL" id="JAABOA010001460">
    <property type="protein sequence ID" value="KAF9581500.1"/>
    <property type="molecule type" value="Genomic_DNA"/>
</dbReference>
<dbReference type="Pfam" id="PF19050">
    <property type="entry name" value="PhoD_2"/>
    <property type="match status" value="1"/>
</dbReference>
<dbReference type="GO" id="GO:0016020">
    <property type="term" value="C:membrane"/>
    <property type="evidence" value="ECO:0007669"/>
    <property type="project" value="TreeGrafter"/>
</dbReference>
<dbReference type="Proteomes" id="UP000780801">
    <property type="component" value="Unassembled WGS sequence"/>
</dbReference>
<sequence length="270" mass="30990">MATEQTTMATEQAKKESPRTSIFGDIATSIGGKILELFGKDGKKDEEDDVTVEDEVEDTVIEAIRQEYSRIKPAAQFKCGPILRFQDIHVRNKRWTGSVLIVTDKSTPPPRLVIRDTTKKRVGYSTARHLETWQGNHFYRYDIQLTLMAHRQKHVEYWFESENGRRVKGQPSQQWNFNVPALDEGFHWAFYSCNGFTSDVDDPETNFGGANPLWDDLLVSHDRKPFHALVGGGDQIYNDDVLATPEMHEWLGMESEARISAEYNTEKRYA</sequence>
<accession>A0A9P6KE85</accession>
<evidence type="ECO:0000313" key="3">
    <source>
        <dbReference type="Proteomes" id="UP000780801"/>
    </source>
</evidence>
<dbReference type="InterPro" id="IPR043904">
    <property type="entry name" value="PhoD_2-like"/>
</dbReference>
<dbReference type="AlphaFoldDB" id="A0A9P6KE85"/>
<name>A0A9P6KE85_9FUNG</name>
<feature type="domain" description="PhoD-like phosphatase" evidence="1">
    <location>
        <begin position="183"/>
        <end position="260"/>
    </location>
</feature>
<dbReference type="PANTHER" id="PTHR46689">
    <property type="entry name" value="MEMBRANE PROTEIN, PUTATIVE-RELATED"/>
    <property type="match status" value="1"/>
</dbReference>
<dbReference type="PANTHER" id="PTHR46689:SF1">
    <property type="entry name" value="PHOD-LIKE PHOSPHATASE DOMAIN-CONTAINING PROTEIN"/>
    <property type="match status" value="1"/>
</dbReference>
<reference evidence="2" key="1">
    <citation type="journal article" date="2020" name="Fungal Divers.">
        <title>Resolving the Mortierellaceae phylogeny through synthesis of multi-gene phylogenetics and phylogenomics.</title>
        <authorList>
            <person name="Vandepol N."/>
            <person name="Liber J."/>
            <person name="Desiro A."/>
            <person name="Na H."/>
            <person name="Kennedy M."/>
            <person name="Barry K."/>
            <person name="Grigoriev I.V."/>
            <person name="Miller A.N."/>
            <person name="O'Donnell K."/>
            <person name="Stajich J.E."/>
            <person name="Bonito G."/>
        </authorList>
    </citation>
    <scope>NUCLEOTIDE SEQUENCE</scope>
    <source>
        <strain evidence="2">KOD1015</strain>
    </source>
</reference>
<comment type="caution">
    <text evidence="2">The sequence shown here is derived from an EMBL/GenBank/DDBJ whole genome shotgun (WGS) entry which is preliminary data.</text>
</comment>
<evidence type="ECO:0000313" key="2">
    <source>
        <dbReference type="EMBL" id="KAF9581500.1"/>
    </source>
</evidence>
<feature type="non-terminal residue" evidence="2">
    <location>
        <position position="270"/>
    </location>
</feature>
<proteinExistence type="predicted"/>
<dbReference type="OrthoDB" id="2382181at2759"/>